<accession>H1Y6S8</accession>
<sequence>MGKILVTEKANNKLYWKATNGLDVMMAFAWACENYIGNNPF</sequence>
<protein>
    <submittedName>
        <fullName evidence="1">Uncharacterized protein</fullName>
    </submittedName>
</protein>
<dbReference type="HOGENOM" id="CLU_3272957_0_0_10"/>
<evidence type="ECO:0000313" key="1">
    <source>
        <dbReference type="EMBL" id="EHQ26870.1"/>
    </source>
</evidence>
<dbReference type="AlphaFoldDB" id="H1Y6S8"/>
<keyword evidence="2" id="KW-1185">Reference proteome</keyword>
<evidence type="ECO:0000313" key="2">
    <source>
        <dbReference type="Proteomes" id="UP000002774"/>
    </source>
</evidence>
<organism evidence="1 2">
    <name type="scientific">Mucilaginibacter paludis DSM 18603</name>
    <dbReference type="NCBI Taxonomy" id="714943"/>
    <lineage>
        <taxon>Bacteria</taxon>
        <taxon>Pseudomonadati</taxon>
        <taxon>Bacteroidota</taxon>
        <taxon>Sphingobacteriia</taxon>
        <taxon>Sphingobacteriales</taxon>
        <taxon>Sphingobacteriaceae</taxon>
        <taxon>Mucilaginibacter</taxon>
    </lineage>
</organism>
<gene>
    <name evidence="1" type="ORF">Mucpa_2758</name>
</gene>
<name>H1Y6S8_9SPHI</name>
<dbReference type="Proteomes" id="UP000002774">
    <property type="component" value="Chromosome"/>
</dbReference>
<dbReference type="EMBL" id="CM001403">
    <property type="protein sequence ID" value="EHQ26870.1"/>
    <property type="molecule type" value="Genomic_DNA"/>
</dbReference>
<proteinExistence type="predicted"/>
<reference evidence="1" key="1">
    <citation type="submission" date="2011-09" db="EMBL/GenBank/DDBJ databases">
        <title>The permanent draft genome of Mucilaginibacter paludis DSM 18603.</title>
        <authorList>
            <consortium name="US DOE Joint Genome Institute (JGI-PGF)"/>
            <person name="Lucas S."/>
            <person name="Han J."/>
            <person name="Lapidus A."/>
            <person name="Bruce D."/>
            <person name="Goodwin L."/>
            <person name="Pitluck S."/>
            <person name="Peters L."/>
            <person name="Kyrpides N."/>
            <person name="Mavromatis K."/>
            <person name="Ivanova N."/>
            <person name="Mikhailova N."/>
            <person name="Held B."/>
            <person name="Detter J.C."/>
            <person name="Tapia R."/>
            <person name="Han C."/>
            <person name="Land M."/>
            <person name="Hauser L."/>
            <person name="Markowitz V."/>
            <person name="Cheng J.-F."/>
            <person name="Hugenholtz P."/>
            <person name="Woyke T."/>
            <person name="Wu D."/>
            <person name="Tindall B."/>
            <person name="Brambilla E."/>
            <person name="Klenk H.-P."/>
            <person name="Eisen J.A."/>
        </authorList>
    </citation>
    <scope>NUCLEOTIDE SEQUENCE [LARGE SCALE GENOMIC DNA]</scope>
    <source>
        <strain evidence="1">DSM 18603</strain>
    </source>
</reference>
<dbReference type="RefSeq" id="WP_008507087.1">
    <property type="nucleotide sequence ID" value="NZ_CM001403.1"/>
</dbReference>